<accession>A0A7T3RDF8</accession>
<gene>
    <name evidence="1" type="ORF">IWA51_00260</name>
</gene>
<dbReference type="Pfam" id="PF22564">
    <property type="entry name" value="HAAS"/>
    <property type="match status" value="1"/>
</dbReference>
<dbReference type="Proteomes" id="UP000595224">
    <property type="component" value="Chromosome"/>
</dbReference>
<proteinExistence type="predicted"/>
<keyword evidence="2" id="KW-1185">Reference proteome</keyword>
<evidence type="ECO:0000313" key="1">
    <source>
        <dbReference type="EMBL" id="QQA01102.1"/>
    </source>
</evidence>
<dbReference type="AlphaFoldDB" id="A0A7T3RDF8"/>
<sequence length="314" mass="33964">MNKEEYLKQLENCIMALPAAEQKEALDYYRSFFDEAEDDQKAIDELGSPEKLAESIKEKFACVPEKKENAKKSEGKSDEGFFGSGAEHGSGECERVFYSFETASVKSVTASLSAADIRFIGGTKFSLEARGVDSSAVDCSLGGDGNLRIECKPSISGRFWNHSRSVATKPRVLITIPYGAVLDSFKLRLGAANLIGRDVEFSCGMFYIDVGCANAALGSIEAKRADIRCGMGNAEISGRLGELCNIDCGMGNVKLVLKGDPKKVSIDSKVGLGSIKFNGQRKAGVMKDFAQVRLDNHFSVNCGMGNVDINVREI</sequence>
<reference evidence="1 2" key="1">
    <citation type="submission" date="2020-11" db="EMBL/GenBank/DDBJ databases">
        <title>Treponema Peruensis nv. sp., first commensal Treponema isolated from human feces.</title>
        <authorList>
            <person name="Belkhou C."/>
            <person name="Raes J."/>
        </authorList>
    </citation>
    <scope>NUCLEOTIDE SEQUENCE [LARGE SCALE GENOMIC DNA]</scope>
    <source>
        <strain evidence="1 2">RCC2812</strain>
    </source>
</reference>
<organism evidence="1 2">
    <name type="scientific">Treponema peruense</name>
    <dbReference type="NCBI Taxonomy" id="2787628"/>
    <lineage>
        <taxon>Bacteria</taxon>
        <taxon>Pseudomonadati</taxon>
        <taxon>Spirochaetota</taxon>
        <taxon>Spirochaetia</taxon>
        <taxon>Spirochaetales</taxon>
        <taxon>Treponemataceae</taxon>
        <taxon>Treponema</taxon>
    </lineage>
</organism>
<name>A0A7T3RDF8_9SPIR</name>
<dbReference type="RefSeq" id="WP_198442698.1">
    <property type="nucleotide sequence ID" value="NZ_CBCSHE010000007.1"/>
</dbReference>
<dbReference type="KEGG" id="tper:IWA51_00260"/>
<protein>
    <submittedName>
        <fullName evidence="1">Uncharacterized protein</fullName>
    </submittedName>
</protein>
<dbReference type="EMBL" id="CP064936">
    <property type="protein sequence ID" value="QQA01102.1"/>
    <property type="molecule type" value="Genomic_DNA"/>
</dbReference>
<evidence type="ECO:0000313" key="2">
    <source>
        <dbReference type="Proteomes" id="UP000595224"/>
    </source>
</evidence>